<organism evidence="2 3">
    <name type="scientific">Acanthoscelides obtectus</name>
    <name type="common">Bean weevil</name>
    <name type="synonym">Bruchus obtectus</name>
    <dbReference type="NCBI Taxonomy" id="200917"/>
    <lineage>
        <taxon>Eukaryota</taxon>
        <taxon>Metazoa</taxon>
        <taxon>Ecdysozoa</taxon>
        <taxon>Arthropoda</taxon>
        <taxon>Hexapoda</taxon>
        <taxon>Insecta</taxon>
        <taxon>Pterygota</taxon>
        <taxon>Neoptera</taxon>
        <taxon>Endopterygota</taxon>
        <taxon>Coleoptera</taxon>
        <taxon>Polyphaga</taxon>
        <taxon>Cucujiformia</taxon>
        <taxon>Chrysomeloidea</taxon>
        <taxon>Chrysomelidae</taxon>
        <taxon>Bruchinae</taxon>
        <taxon>Bruchini</taxon>
        <taxon>Acanthoscelides</taxon>
    </lineage>
</organism>
<proteinExistence type="predicted"/>
<dbReference type="Proteomes" id="UP001152888">
    <property type="component" value="Unassembled WGS sequence"/>
</dbReference>
<gene>
    <name evidence="2" type="ORF">ACAOBT_LOCUS19057</name>
</gene>
<evidence type="ECO:0000313" key="2">
    <source>
        <dbReference type="EMBL" id="CAH1989495.1"/>
    </source>
</evidence>
<evidence type="ECO:0000256" key="1">
    <source>
        <dbReference type="SAM" id="MobiDB-lite"/>
    </source>
</evidence>
<dbReference type="OrthoDB" id="6720387at2759"/>
<dbReference type="AlphaFoldDB" id="A0A9P0PM81"/>
<reference evidence="2" key="1">
    <citation type="submission" date="2022-03" db="EMBL/GenBank/DDBJ databases">
        <authorList>
            <person name="Sayadi A."/>
        </authorList>
    </citation>
    <scope>NUCLEOTIDE SEQUENCE</scope>
</reference>
<name>A0A9P0PM81_ACAOB</name>
<protein>
    <submittedName>
        <fullName evidence="2">Uncharacterized protein</fullName>
    </submittedName>
</protein>
<feature type="compositionally biased region" description="Basic and acidic residues" evidence="1">
    <location>
        <begin position="1"/>
        <end position="18"/>
    </location>
</feature>
<dbReference type="EMBL" id="CAKOFQ010007065">
    <property type="protein sequence ID" value="CAH1989495.1"/>
    <property type="molecule type" value="Genomic_DNA"/>
</dbReference>
<evidence type="ECO:0000313" key="3">
    <source>
        <dbReference type="Proteomes" id="UP001152888"/>
    </source>
</evidence>
<feature type="region of interest" description="Disordered" evidence="1">
    <location>
        <begin position="1"/>
        <end position="22"/>
    </location>
</feature>
<sequence>MKFSKTEDGREDRGQEVRRRTRRIRHHRKICELQAELEHEDAVPHDAEAAGYSACALETLRFLSAQGLPHDHPMVKRIREKLLKEHDK</sequence>
<keyword evidence="3" id="KW-1185">Reference proteome</keyword>
<comment type="caution">
    <text evidence="2">The sequence shown here is derived from an EMBL/GenBank/DDBJ whole genome shotgun (WGS) entry which is preliminary data.</text>
</comment>
<accession>A0A9P0PM81</accession>